<keyword evidence="3" id="KW-1185">Reference proteome</keyword>
<keyword evidence="1" id="KW-0472">Membrane</keyword>
<dbReference type="RefSeq" id="WP_185194278.1">
    <property type="nucleotide sequence ID" value="NZ_JACKXD010000008.1"/>
</dbReference>
<gene>
    <name evidence="2" type="ORF">H5V44_16725</name>
</gene>
<sequence>MIGDILGSYPNNDISVTDSVSDEELAVLKAVRVSGTERSVEYRLNHSDQIDRFIENDLDLDSEITNIQEALSNLESKGYVEYLGHGEWEISDEGNELLQEGTESDIDSPKKVASRSIIHPRSSLLNLAAYLLILAVSIYQASQLLVTGKLCQDVGRFLILAVLVPLLITISITHIFQYGSVLTRFFVSNFIRMENKFANFDSEEKEEAYEESEFDKAQRAMANTFRYWGFLFIPAALVLISLIDMYGNLANQSYGLILDATGGIYLALEVTRTDKLGSSGVDLGSQDYGDETKTVTDGIWGALFLISGFSIQLLSLLPWGSVFPAVGICV</sequence>
<name>A0A7J9SNU2_9EURY</name>
<dbReference type="AlphaFoldDB" id="A0A7J9SNU2"/>
<feature type="transmembrane region" description="Helical" evidence="1">
    <location>
        <begin position="298"/>
        <end position="317"/>
    </location>
</feature>
<dbReference type="Proteomes" id="UP000546257">
    <property type="component" value="Unassembled WGS sequence"/>
</dbReference>
<reference evidence="2 3" key="1">
    <citation type="submission" date="2020-08" db="EMBL/GenBank/DDBJ databases">
        <authorList>
            <person name="Seo M.-J."/>
        </authorList>
    </citation>
    <scope>NUCLEOTIDE SEQUENCE [LARGE SCALE GENOMIC DNA]</scope>
    <source>
        <strain evidence="2 3">MBLA0160</strain>
    </source>
</reference>
<keyword evidence="1" id="KW-0812">Transmembrane</keyword>
<accession>A0A7J9SNU2</accession>
<dbReference type="EMBL" id="JACKXD010000008">
    <property type="protein sequence ID" value="MBB6647906.1"/>
    <property type="molecule type" value="Genomic_DNA"/>
</dbReference>
<feature type="transmembrane region" description="Helical" evidence="1">
    <location>
        <begin position="225"/>
        <end position="243"/>
    </location>
</feature>
<proteinExistence type="predicted"/>
<protein>
    <submittedName>
        <fullName evidence="2">Uncharacterized protein</fullName>
    </submittedName>
</protein>
<feature type="transmembrane region" description="Helical" evidence="1">
    <location>
        <begin position="154"/>
        <end position="176"/>
    </location>
</feature>
<organism evidence="2 3">
    <name type="scientific">Halobellus ruber</name>
    <dbReference type="NCBI Taxonomy" id="2761102"/>
    <lineage>
        <taxon>Archaea</taxon>
        <taxon>Methanobacteriati</taxon>
        <taxon>Methanobacteriota</taxon>
        <taxon>Stenosarchaea group</taxon>
        <taxon>Halobacteria</taxon>
        <taxon>Halobacteriales</taxon>
        <taxon>Haloferacaceae</taxon>
        <taxon>Halobellus</taxon>
    </lineage>
</organism>
<feature type="transmembrane region" description="Helical" evidence="1">
    <location>
        <begin position="124"/>
        <end position="142"/>
    </location>
</feature>
<evidence type="ECO:0000256" key="1">
    <source>
        <dbReference type="SAM" id="Phobius"/>
    </source>
</evidence>
<comment type="caution">
    <text evidence="2">The sequence shown here is derived from an EMBL/GenBank/DDBJ whole genome shotgun (WGS) entry which is preliminary data.</text>
</comment>
<dbReference type="Gene3D" id="1.10.10.10">
    <property type="entry name" value="Winged helix-like DNA-binding domain superfamily/Winged helix DNA-binding domain"/>
    <property type="match status" value="1"/>
</dbReference>
<dbReference type="InterPro" id="IPR036388">
    <property type="entry name" value="WH-like_DNA-bd_sf"/>
</dbReference>
<evidence type="ECO:0000313" key="3">
    <source>
        <dbReference type="Proteomes" id="UP000546257"/>
    </source>
</evidence>
<evidence type="ECO:0000313" key="2">
    <source>
        <dbReference type="EMBL" id="MBB6647906.1"/>
    </source>
</evidence>
<keyword evidence="1" id="KW-1133">Transmembrane helix</keyword>